<proteinExistence type="inferred from homology"/>
<keyword evidence="5" id="KW-0274">FAD</keyword>
<keyword evidence="4" id="KW-0285">Flavoprotein</keyword>
<keyword evidence="11" id="KW-1185">Reference proteome</keyword>
<reference evidence="10" key="1">
    <citation type="journal article" date="2023" name="IMA Fungus">
        <title>Comparative genomic study of the Penicillium genus elucidates a diverse pangenome and 15 lateral gene transfer events.</title>
        <authorList>
            <person name="Petersen C."/>
            <person name="Sorensen T."/>
            <person name="Nielsen M.R."/>
            <person name="Sondergaard T.E."/>
            <person name="Sorensen J.L."/>
            <person name="Fitzpatrick D.A."/>
            <person name="Frisvad J.C."/>
            <person name="Nielsen K.L."/>
        </authorList>
    </citation>
    <scope>NUCLEOTIDE SEQUENCE</scope>
    <source>
        <strain evidence="10">IBT 17514</strain>
    </source>
</reference>
<evidence type="ECO:0000313" key="11">
    <source>
        <dbReference type="Proteomes" id="UP001215712"/>
    </source>
</evidence>
<keyword evidence="6" id="KW-0521">NADP</keyword>
<reference evidence="10" key="2">
    <citation type="submission" date="2023-01" db="EMBL/GenBank/DDBJ databases">
        <authorList>
            <person name="Petersen C."/>
        </authorList>
    </citation>
    <scope>NUCLEOTIDE SEQUENCE</scope>
    <source>
        <strain evidence="10">IBT 17514</strain>
    </source>
</reference>
<dbReference type="AlphaFoldDB" id="A0AAD6N1B6"/>
<dbReference type="InterPro" id="IPR036188">
    <property type="entry name" value="FAD/NAD-bd_sf"/>
</dbReference>
<evidence type="ECO:0000259" key="9">
    <source>
        <dbReference type="Pfam" id="PF07992"/>
    </source>
</evidence>
<evidence type="ECO:0000256" key="8">
    <source>
        <dbReference type="SAM" id="MobiDB-lite"/>
    </source>
</evidence>
<dbReference type="SUPFAM" id="SSF51905">
    <property type="entry name" value="FAD/NAD(P)-binding domain"/>
    <property type="match status" value="3"/>
</dbReference>
<sequence>MANINTKPSPSQPELTPQDLFNINERYETESNKRLRHDGNAQYIEPSTSATPSDPYTQFSKDPWVDPSKIEILQTKFPSKRTSVLIIGAGWGGLQNAIRILTISKIPATHIRIIDSAGSFGGTWYWNRYPGLMCDIESYMYLPYLEETGYIPRHKYSYGPEIRWYAESVAQKWGLTSSGVFQTTATKIVWDEGEKVWVVDLVQRETEMQIRASFVVLASGVLHRPKLPLIPGLLEFKGDMFHSSRWDYGITGGSEKDSSLHKLRDKRVAVIGTGATAVQAVPVLAKWCKHLYVIQRTPSAVDVRDQRETDIEWFRQHVASGPGWQRERIKNFHRHFALDETEKPGLNLVDDGWTHAPGLLGLTGNPNGPKAPDEIPAYRARLVELDTPRQHSIRARVDQQVHDPIIAEKLKPWYPTWCKRPAFHDYYLQTFNRSNVTLIDTDGKGVDKIKPEGLIIGDHTYDVDVIIFATGYQAPPSGSPAEKSNMTVIGVNGVSMSEEWALKGPTTLHGVLDAKFPNLFLSGPHQASTSGNYSFNLDELAKHTAYILAECKRRVKGTKFAVTPSMDAAEEWAMQVMMHSAPFGVVTGCTPGYFNLEGDIDKVSPERMMILARSGLWGWGIENWIDVLEKWREEGSMNGIVMR</sequence>
<dbReference type="Pfam" id="PF07992">
    <property type="entry name" value="Pyr_redox_2"/>
    <property type="match status" value="1"/>
</dbReference>
<dbReference type="InterPro" id="IPR050775">
    <property type="entry name" value="FAD-binding_Monooxygenases"/>
</dbReference>
<dbReference type="PANTHER" id="PTHR43098">
    <property type="entry name" value="L-ORNITHINE N(5)-MONOOXYGENASE-RELATED"/>
    <property type="match status" value="1"/>
</dbReference>
<comment type="caution">
    <text evidence="10">The sequence shown here is derived from an EMBL/GenBank/DDBJ whole genome shotgun (WGS) entry which is preliminary data.</text>
</comment>
<evidence type="ECO:0000256" key="7">
    <source>
        <dbReference type="ARBA" id="ARBA00023002"/>
    </source>
</evidence>
<protein>
    <recommendedName>
        <fullName evidence="9">FAD/NAD(P)-binding domain-containing protein</fullName>
    </recommendedName>
</protein>
<evidence type="ECO:0000256" key="6">
    <source>
        <dbReference type="ARBA" id="ARBA00022857"/>
    </source>
</evidence>
<name>A0AAD6N1B6_9EURO</name>
<gene>
    <name evidence="10" type="ORF">N7493_000794</name>
</gene>
<feature type="domain" description="FAD/NAD(P)-binding" evidence="9">
    <location>
        <begin position="83"/>
        <end position="304"/>
    </location>
</feature>
<dbReference type="InterPro" id="IPR023753">
    <property type="entry name" value="FAD/NAD-binding_dom"/>
</dbReference>
<evidence type="ECO:0000313" key="10">
    <source>
        <dbReference type="EMBL" id="KAJ5740922.1"/>
    </source>
</evidence>
<feature type="region of interest" description="Disordered" evidence="8">
    <location>
        <begin position="1"/>
        <end position="20"/>
    </location>
</feature>
<dbReference type="PANTHER" id="PTHR43098:SF2">
    <property type="entry name" value="FAD-BINDING MONOOXYGENASE AUSB-RELATED"/>
    <property type="match status" value="1"/>
</dbReference>
<comment type="similarity">
    <text evidence="3">Belongs to the FAD-binding monooxygenase family.</text>
</comment>
<accession>A0AAD6N1B6</accession>
<organism evidence="10 11">
    <name type="scientific">Penicillium malachiteum</name>
    <dbReference type="NCBI Taxonomy" id="1324776"/>
    <lineage>
        <taxon>Eukaryota</taxon>
        <taxon>Fungi</taxon>
        <taxon>Dikarya</taxon>
        <taxon>Ascomycota</taxon>
        <taxon>Pezizomycotina</taxon>
        <taxon>Eurotiomycetes</taxon>
        <taxon>Eurotiomycetidae</taxon>
        <taxon>Eurotiales</taxon>
        <taxon>Aspergillaceae</taxon>
        <taxon>Penicillium</taxon>
    </lineage>
</organism>
<dbReference type="GO" id="GO:0016491">
    <property type="term" value="F:oxidoreductase activity"/>
    <property type="evidence" value="ECO:0007669"/>
    <property type="project" value="UniProtKB-KW"/>
</dbReference>
<evidence type="ECO:0000256" key="2">
    <source>
        <dbReference type="ARBA" id="ARBA00004721"/>
    </source>
</evidence>
<comment type="cofactor">
    <cofactor evidence="1">
        <name>FAD</name>
        <dbReference type="ChEBI" id="CHEBI:57692"/>
    </cofactor>
</comment>
<keyword evidence="7" id="KW-0560">Oxidoreductase</keyword>
<evidence type="ECO:0000256" key="3">
    <source>
        <dbReference type="ARBA" id="ARBA00010139"/>
    </source>
</evidence>
<evidence type="ECO:0000256" key="1">
    <source>
        <dbReference type="ARBA" id="ARBA00001974"/>
    </source>
</evidence>
<dbReference type="Gene3D" id="3.50.50.60">
    <property type="entry name" value="FAD/NAD(P)-binding domain"/>
    <property type="match status" value="3"/>
</dbReference>
<dbReference type="Proteomes" id="UP001215712">
    <property type="component" value="Unassembled WGS sequence"/>
</dbReference>
<dbReference type="EMBL" id="JAQJAN010000001">
    <property type="protein sequence ID" value="KAJ5740922.1"/>
    <property type="molecule type" value="Genomic_DNA"/>
</dbReference>
<evidence type="ECO:0000256" key="5">
    <source>
        <dbReference type="ARBA" id="ARBA00022827"/>
    </source>
</evidence>
<evidence type="ECO:0000256" key="4">
    <source>
        <dbReference type="ARBA" id="ARBA00022630"/>
    </source>
</evidence>
<feature type="compositionally biased region" description="Polar residues" evidence="8">
    <location>
        <begin position="45"/>
        <end position="58"/>
    </location>
</feature>
<comment type="pathway">
    <text evidence="2">Secondary metabolite biosynthesis; terpenoid biosynthesis.</text>
</comment>
<feature type="region of interest" description="Disordered" evidence="8">
    <location>
        <begin position="31"/>
        <end position="58"/>
    </location>
</feature>